<dbReference type="EMBL" id="OZ075128">
    <property type="protein sequence ID" value="CAL4953376.1"/>
    <property type="molecule type" value="Genomic_DNA"/>
</dbReference>
<dbReference type="SUPFAM" id="SSF47592">
    <property type="entry name" value="SWIB/MDM2 domain"/>
    <property type="match status" value="1"/>
</dbReference>
<dbReference type="Proteomes" id="UP001497457">
    <property type="component" value="Chromosome 18b"/>
</dbReference>
<dbReference type="SMART" id="SM00444">
    <property type="entry name" value="GYF"/>
    <property type="match status" value="1"/>
</dbReference>
<keyword evidence="9" id="KW-1185">Reference proteome</keyword>
<feature type="region of interest" description="Disordered" evidence="4">
    <location>
        <begin position="713"/>
        <end position="740"/>
    </location>
</feature>
<evidence type="ECO:0000256" key="3">
    <source>
        <dbReference type="ARBA" id="ARBA00022833"/>
    </source>
</evidence>
<dbReference type="PROSITE" id="PS50829">
    <property type="entry name" value="GYF"/>
    <property type="match status" value="1"/>
</dbReference>
<dbReference type="PANTHER" id="PTHR46851">
    <property type="entry name" value="OS01G0884500 PROTEIN"/>
    <property type="match status" value="1"/>
</dbReference>
<protein>
    <submittedName>
        <fullName evidence="8">Uncharacterized protein</fullName>
    </submittedName>
</protein>
<dbReference type="InterPro" id="IPR001965">
    <property type="entry name" value="Znf_PHD"/>
</dbReference>
<dbReference type="InterPro" id="IPR036885">
    <property type="entry name" value="SWIB_MDM2_dom_sf"/>
</dbReference>
<gene>
    <name evidence="8" type="ORF">URODEC1_LOCUS40107</name>
</gene>
<dbReference type="InterPro" id="IPR036128">
    <property type="entry name" value="Plus3-like_sf"/>
</dbReference>
<accession>A0ABC8Z038</accession>
<reference evidence="8" key="1">
    <citation type="submission" date="2024-10" db="EMBL/GenBank/DDBJ databases">
        <authorList>
            <person name="Ryan C."/>
        </authorList>
    </citation>
    <scope>NUCLEOTIDE SEQUENCE [LARGE SCALE GENOMIC DNA]</scope>
</reference>
<dbReference type="Gene3D" id="3.30.1490.40">
    <property type="match status" value="1"/>
</dbReference>
<evidence type="ECO:0000256" key="1">
    <source>
        <dbReference type="ARBA" id="ARBA00022723"/>
    </source>
</evidence>
<evidence type="ECO:0000313" key="9">
    <source>
        <dbReference type="Proteomes" id="UP001497457"/>
    </source>
</evidence>
<dbReference type="Gene3D" id="1.10.245.10">
    <property type="entry name" value="SWIB/MDM2 domain"/>
    <property type="match status" value="1"/>
</dbReference>
<organism evidence="8 9">
    <name type="scientific">Urochloa decumbens</name>
    <dbReference type="NCBI Taxonomy" id="240449"/>
    <lineage>
        <taxon>Eukaryota</taxon>
        <taxon>Viridiplantae</taxon>
        <taxon>Streptophyta</taxon>
        <taxon>Embryophyta</taxon>
        <taxon>Tracheophyta</taxon>
        <taxon>Spermatophyta</taxon>
        <taxon>Magnoliopsida</taxon>
        <taxon>Liliopsida</taxon>
        <taxon>Poales</taxon>
        <taxon>Poaceae</taxon>
        <taxon>PACMAD clade</taxon>
        <taxon>Panicoideae</taxon>
        <taxon>Panicodae</taxon>
        <taxon>Paniceae</taxon>
        <taxon>Melinidinae</taxon>
        <taxon>Urochloa</taxon>
    </lineage>
</organism>
<feature type="region of interest" description="Disordered" evidence="4">
    <location>
        <begin position="192"/>
        <end position="212"/>
    </location>
</feature>
<dbReference type="InterPro" id="IPR003121">
    <property type="entry name" value="SWIB_MDM2_domain"/>
</dbReference>
<proteinExistence type="predicted"/>
<dbReference type="CDD" id="cd10567">
    <property type="entry name" value="SWIB-MDM2_like"/>
    <property type="match status" value="1"/>
</dbReference>
<feature type="domain" description="DM2" evidence="7">
    <location>
        <begin position="220"/>
        <end position="303"/>
    </location>
</feature>
<dbReference type="PROSITE" id="PS51925">
    <property type="entry name" value="SWIB_MDM2"/>
    <property type="match status" value="1"/>
</dbReference>
<dbReference type="CDD" id="cd15568">
    <property type="entry name" value="PHD5_NSD"/>
    <property type="match status" value="1"/>
</dbReference>
<dbReference type="InterPro" id="IPR045894">
    <property type="entry name" value="At5g08430-like"/>
</dbReference>
<dbReference type="SUPFAM" id="SSF55277">
    <property type="entry name" value="GYF domain"/>
    <property type="match status" value="1"/>
</dbReference>
<dbReference type="Pfam" id="PF02201">
    <property type="entry name" value="SWIB"/>
    <property type="match status" value="1"/>
</dbReference>
<feature type="domain" description="Plus3" evidence="6">
    <location>
        <begin position="349"/>
        <end position="484"/>
    </location>
</feature>
<feature type="region of interest" description="Disordered" evidence="4">
    <location>
        <begin position="633"/>
        <end position="663"/>
    </location>
</feature>
<dbReference type="Gene3D" id="3.90.70.200">
    <property type="entry name" value="Plus-3 domain"/>
    <property type="match status" value="1"/>
</dbReference>
<dbReference type="SUPFAM" id="SSF159042">
    <property type="entry name" value="Plus3-like"/>
    <property type="match status" value="1"/>
</dbReference>
<dbReference type="InterPro" id="IPR058668">
    <property type="entry name" value="NERD_dom"/>
</dbReference>
<dbReference type="PANTHER" id="PTHR46851:SF21">
    <property type="entry name" value="OS01G0884500 PROTEIN"/>
    <property type="match status" value="1"/>
</dbReference>
<dbReference type="Gene3D" id="3.30.40.10">
    <property type="entry name" value="Zinc/RING finger domain, C3HC4 (zinc finger)"/>
    <property type="match status" value="1"/>
</dbReference>
<dbReference type="InterPro" id="IPR035445">
    <property type="entry name" value="GYF-like_dom_sf"/>
</dbReference>
<dbReference type="PROSITE" id="PS51360">
    <property type="entry name" value="PLUS3"/>
    <property type="match status" value="1"/>
</dbReference>
<dbReference type="SMART" id="SM00249">
    <property type="entry name" value="PHD"/>
    <property type="match status" value="1"/>
</dbReference>
<dbReference type="Pfam" id="PF02213">
    <property type="entry name" value="GYF"/>
    <property type="match status" value="1"/>
</dbReference>
<dbReference type="InterPro" id="IPR004343">
    <property type="entry name" value="Plus-3_dom"/>
</dbReference>
<evidence type="ECO:0000259" key="7">
    <source>
        <dbReference type="PROSITE" id="PS51925"/>
    </source>
</evidence>
<dbReference type="InterPro" id="IPR013083">
    <property type="entry name" value="Znf_RING/FYVE/PHD"/>
</dbReference>
<feature type="domain" description="GYF" evidence="5">
    <location>
        <begin position="871"/>
        <end position="925"/>
    </location>
</feature>
<keyword evidence="1" id="KW-0479">Metal-binding</keyword>
<dbReference type="SMART" id="SM00719">
    <property type="entry name" value="Plus3"/>
    <property type="match status" value="1"/>
</dbReference>
<name>A0ABC8Z038_9POAL</name>
<feature type="compositionally biased region" description="Polar residues" evidence="4">
    <location>
        <begin position="633"/>
        <end position="650"/>
    </location>
</feature>
<dbReference type="GO" id="GO:0008270">
    <property type="term" value="F:zinc ion binding"/>
    <property type="evidence" value="ECO:0007669"/>
    <property type="project" value="UniProtKB-KW"/>
</dbReference>
<feature type="compositionally biased region" description="Basic and acidic residues" evidence="4">
    <location>
        <begin position="652"/>
        <end position="661"/>
    </location>
</feature>
<evidence type="ECO:0000256" key="2">
    <source>
        <dbReference type="ARBA" id="ARBA00022771"/>
    </source>
</evidence>
<evidence type="ECO:0000259" key="6">
    <source>
        <dbReference type="PROSITE" id="PS51360"/>
    </source>
</evidence>
<dbReference type="Pfam" id="PF25980">
    <property type="entry name" value="NERD_plant"/>
    <property type="match status" value="1"/>
</dbReference>
<dbReference type="InterPro" id="IPR003169">
    <property type="entry name" value="GYF"/>
</dbReference>
<keyword evidence="2" id="KW-0863">Zinc-finger</keyword>
<dbReference type="AlphaFoldDB" id="A0ABC8Z038"/>
<keyword evidence="3" id="KW-0862">Zinc</keyword>
<dbReference type="Pfam" id="PF03126">
    <property type="entry name" value="Plus-3"/>
    <property type="match status" value="1"/>
</dbReference>
<evidence type="ECO:0000256" key="4">
    <source>
        <dbReference type="SAM" id="MobiDB-lite"/>
    </source>
</evidence>
<sequence length="934" mass="104919">MGRRRKMGDKEEIAEECCFSCKDGGDDLRVCDFKNCLKAYHTHCAELEDGSDGHFICEWHKCASCKGSSDFQCLCCPHYSVCHACLGNVEFVQLKKQSKGFCSTCLSRAILIEKNADAGPDVAMTDHRDAAIDEILFKDYWEVIKDRECLTLVDLEKATVVLNRRLNCEETVNPEKFPGDCHKSDENVLADNDANDQTIPSDSKRKQNKVNTSLKNKLNKKTYVGWGSEELIEFLSSFGKDTTKPLDEPEIVGVVKAYIKQKNLFVDDRKLSFFCDDKLQPLFTRRKVRCKMIRRSLAEHLASNAVSEDEISDVSEDDDTPVMKKKPRNSLEPKIAKRVSEQSKSCFASLVKNNINLIYLRRTLVVSLLSQPDTFEQKVIGCFVRLKISHNTQFYEKSTKPFMLGRVTGIKKSSKEYKINGTHTNILLRISGLWNDADISVLSDEDLKEDECNDLISLVQKGLLQRPTIAEFKEKVAIVHTDIVNHWIERELVRLERNIDIAHIKGLHIEYPFQTETSHRSSSLTLSFLTMDELMQRKKLLSTPAERQRRLEEVPEIVPDAEYKEKETELEVAASNSSQDNGGKRSGRVCSMNVEENSKGAAEGTVECLKVIEEKPPEGARDQVTDSLNVLNEESSEGGTHQLADSSNIHNGEPHMEKTEGATEQIPDSLNLLNKESSEVASKQGDATREAPSEAHEACFNGVTLDSALHSQMHDTQDDSPTQAMDVDREESGHSRQAIMPKDKAVEVINLDSDEDEDLPRVQHKPQGNVMHAPRAMNGDNLHTERSESASPAILQAQGGMNGDVHLEQRKPAPAIMNGVFKPELRQPTPAPVNGVLPHEQREPAPPAMNVLHTEPCKRACAAKNGVSPQAPLWYYVDPQGDTRGPFTLVQLFLWKHNGFFKEDFRVWRMGQKANQAILLTDAFQMHLYPAPSP</sequence>
<feature type="region of interest" description="Disordered" evidence="4">
    <location>
        <begin position="554"/>
        <end position="589"/>
    </location>
</feature>
<evidence type="ECO:0000259" key="5">
    <source>
        <dbReference type="PROSITE" id="PS50829"/>
    </source>
</evidence>
<evidence type="ECO:0000313" key="8">
    <source>
        <dbReference type="EMBL" id="CAL4953376.1"/>
    </source>
</evidence>